<gene>
    <name evidence="6" type="ORF">QBC47DRAFT_331871</name>
</gene>
<keyword evidence="1 4" id="KW-0349">Heme</keyword>
<reference evidence="6" key="1">
    <citation type="submission" date="2023-06" db="EMBL/GenBank/DDBJ databases">
        <title>Genome-scale phylogeny and comparative genomics of the fungal order Sordariales.</title>
        <authorList>
            <consortium name="Lawrence Berkeley National Laboratory"/>
            <person name="Hensen N."/>
            <person name="Bonometti L."/>
            <person name="Westerberg I."/>
            <person name="Brannstrom I.O."/>
            <person name="Guillou S."/>
            <person name="Cros-Aarteil S."/>
            <person name="Calhoun S."/>
            <person name="Haridas S."/>
            <person name="Kuo A."/>
            <person name="Mondo S."/>
            <person name="Pangilinan J."/>
            <person name="Riley R."/>
            <person name="Labutti K."/>
            <person name="Andreopoulos B."/>
            <person name="Lipzen A."/>
            <person name="Chen C."/>
            <person name="Yanf M."/>
            <person name="Daum C."/>
            <person name="Ng V."/>
            <person name="Clum A."/>
            <person name="Steindorff A."/>
            <person name="Ohm R."/>
            <person name="Martin F."/>
            <person name="Silar P."/>
            <person name="Natvig D."/>
            <person name="Lalanne C."/>
            <person name="Gautier V."/>
            <person name="Ament-Velasquez S.L."/>
            <person name="Kruys A."/>
            <person name="Hutchinson M.I."/>
            <person name="Powell A.J."/>
            <person name="Barry K."/>
            <person name="Miller A.N."/>
            <person name="Grigoriev I.V."/>
            <person name="Debuchy R."/>
            <person name="Gladieux P."/>
            <person name="Thoren M.H."/>
            <person name="Johannesson H."/>
        </authorList>
    </citation>
    <scope>NUCLEOTIDE SEQUENCE</scope>
    <source>
        <strain evidence="6">PSN4</strain>
    </source>
</reference>
<dbReference type="GO" id="GO:0016705">
    <property type="term" value="F:oxidoreductase activity, acting on paired donors, with incorporation or reduction of molecular oxygen"/>
    <property type="evidence" value="ECO:0007669"/>
    <property type="project" value="InterPro"/>
</dbReference>
<dbReference type="PRINTS" id="PR00385">
    <property type="entry name" value="P450"/>
</dbReference>
<dbReference type="CDD" id="cd11060">
    <property type="entry name" value="CYP57A1-like"/>
    <property type="match status" value="1"/>
</dbReference>
<dbReference type="InterPro" id="IPR002401">
    <property type="entry name" value="Cyt_P450_E_grp-I"/>
</dbReference>
<comment type="caution">
    <text evidence="6">The sequence shown here is derived from an EMBL/GenBank/DDBJ whole genome shotgun (WGS) entry which is preliminary data.</text>
</comment>
<evidence type="ECO:0000256" key="5">
    <source>
        <dbReference type="SAM" id="Phobius"/>
    </source>
</evidence>
<keyword evidence="5" id="KW-0812">Transmembrane</keyword>
<feature type="binding site" description="axial binding residue" evidence="4">
    <location>
        <position position="457"/>
    </location>
    <ligand>
        <name>heme</name>
        <dbReference type="ChEBI" id="CHEBI:30413"/>
    </ligand>
    <ligandPart>
        <name>Fe</name>
        <dbReference type="ChEBI" id="CHEBI:18248"/>
    </ligandPart>
</feature>
<dbReference type="EMBL" id="MU839847">
    <property type="protein sequence ID" value="KAK1750345.1"/>
    <property type="molecule type" value="Genomic_DNA"/>
</dbReference>
<dbReference type="InterPro" id="IPR050121">
    <property type="entry name" value="Cytochrome_P450_monoxygenase"/>
</dbReference>
<dbReference type="GO" id="GO:0004497">
    <property type="term" value="F:monooxygenase activity"/>
    <property type="evidence" value="ECO:0007669"/>
    <property type="project" value="InterPro"/>
</dbReference>
<keyword evidence="2 4" id="KW-0479">Metal-binding</keyword>
<name>A0AAJ0F6P0_9PEZI</name>
<dbReference type="PRINTS" id="PR00463">
    <property type="entry name" value="EP450I"/>
</dbReference>
<sequence>MPADVDISDLAEAAKALLLRLAAQPVLWTVGALTVLYVLHSIYIYTRLRQFPGPFLAGWTRLPLIKWHVGGKAHLELQRISETYGPLARIAPSVLVTSDPELLRRMTAARSRYKRSSWYMAFRFIPDRDNIVSVRDNDAHAQLKMKLAPGYSGKDTVGVEEKIDDNIRALISLFKEKYLSGPGETNLFDLAQKMQYFTADTISDISFGKPIGFLANDADMYDYLKTSADSFPFLIVLSLFPWLMHVMALGPIKKYMPSAKDSLGMGRIMGLAEEVVEKRYPPKVNDVHQDMLGSFIRHGLTKDEAKSESLLQLLAGSETTATTLRMILFHVYVNPRILFKLREELRQARPGSPITHAEASKLPYLQAVIKEGLRIYPSITGVMLKDVPPEGDTYQGKFIPGGTAIGYSVMGLFMNKAIWGEDAATFRPERFLEGTKEELQERDVTIDGAFGWGRWKCLGRGIALMELNKLVVEIIRTFDLSVVYPTHPFKNYNAGIQVQWDMWMRATLTEQKF</sequence>
<dbReference type="Proteomes" id="UP001239445">
    <property type="component" value="Unassembled WGS sequence"/>
</dbReference>
<evidence type="ECO:0000256" key="2">
    <source>
        <dbReference type="ARBA" id="ARBA00022723"/>
    </source>
</evidence>
<evidence type="ECO:0000313" key="7">
    <source>
        <dbReference type="Proteomes" id="UP001239445"/>
    </source>
</evidence>
<evidence type="ECO:0000256" key="4">
    <source>
        <dbReference type="PIRSR" id="PIRSR602401-1"/>
    </source>
</evidence>
<dbReference type="GO" id="GO:0020037">
    <property type="term" value="F:heme binding"/>
    <property type="evidence" value="ECO:0007669"/>
    <property type="project" value="InterPro"/>
</dbReference>
<keyword evidence="5" id="KW-1133">Transmembrane helix</keyword>
<dbReference type="PANTHER" id="PTHR24305">
    <property type="entry name" value="CYTOCHROME P450"/>
    <property type="match status" value="1"/>
</dbReference>
<dbReference type="GO" id="GO:0005506">
    <property type="term" value="F:iron ion binding"/>
    <property type="evidence" value="ECO:0007669"/>
    <property type="project" value="InterPro"/>
</dbReference>
<keyword evidence="3 4" id="KW-0408">Iron</keyword>
<evidence type="ECO:0000256" key="1">
    <source>
        <dbReference type="ARBA" id="ARBA00022617"/>
    </source>
</evidence>
<dbReference type="PANTHER" id="PTHR24305:SF168">
    <property type="entry name" value="P450, PUTATIVE (EUROFUNG)-RELATED"/>
    <property type="match status" value="1"/>
</dbReference>
<dbReference type="InterPro" id="IPR001128">
    <property type="entry name" value="Cyt_P450"/>
</dbReference>
<comment type="cofactor">
    <cofactor evidence="4">
        <name>heme</name>
        <dbReference type="ChEBI" id="CHEBI:30413"/>
    </cofactor>
</comment>
<keyword evidence="5" id="KW-0472">Membrane</keyword>
<dbReference type="Pfam" id="PF00067">
    <property type="entry name" value="p450"/>
    <property type="match status" value="1"/>
</dbReference>
<dbReference type="AlphaFoldDB" id="A0AAJ0F6P0"/>
<dbReference type="SUPFAM" id="SSF48264">
    <property type="entry name" value="Cytochrome P450"/>
    <property type="match status" value="1"/>
</dbReference>
<evidence type="ECO:0000313" key="6">
    <source>
        <dbReference type="EMBL" id="KAK1750345.1"/>
    </source>
</evidence>
<accession>A0AAJ0F6P0</accession>
<feature type="transmembrane region" description="Helical" evidence="5">
    <location>
        <begin position="26"/>
        <end position="45"/>
    </location>
</feature>
<evidence type="ECO:0000256" key="3">
    <source>
        <dbReference type="ARBA" id="ARBA00023004"/>
    </source>
</evidence>
<protein>
    <submittedName>
        <fullName evidence="6">Cytochrome P450</fullName>
    </submittedName>
</protein>
<organism evidence="6 7">
    <name type="scientific">Echria macrotheca</name>
    <dbReference type="NCBI Taxonomy" id="438768"/>
    <lineage>
        <taxon>Eukaryota</taxon>
        <taxon>Fungi</taxon>
        <taxon>Dikarya</taxon>
        <taxon>Ascomycota</taxon>
        <taxon>Pezizomycotina</taxon>
        <taxon>Sordariomycetes</taxon>
        <taxon>Sordariomycetidae</taxon>
        <taxon>Sordariales</taxon>
        <taxon>Schizotheciaceae</taxon>
        <taxon>Echria</taxon>
    </lineage>
</organism>
<dbReference type="Gene3D" id="1.10.630.10">
    <property type="entry name" value="Cytochrome P450"/>
    <property type="match status" value="1"/>
</dbReference>
<keyword evidence="7" id="KW-1185">Reference proteome</keyword>
<feature type="transmembrane region" description="Helical" evidence="5">
    <location>
        <begin position="231"/>
        <end position="252"/>
    </location>
</feature>
<dbReference type="InterPro" id="IPR036396">
    <property type="entry name" value="Cyt_P450_sf"/>
</dbReference>
<proteinExistence type="predicted"/>